<dbReference type="OMA" id="CSHHDES"/>
<feature type="domain" description="RNase H type-1" evidence="1">
    <location>
        <begin position="132"/>
        <end position="228"/>
    </location>
</feature>
<dbReference type="Gene3D" id="3.30.420.10">
    <property type="entry name" value="Ribonuclease H-like superfamily/Ribonuclease H"/>
    <property type="match status" value="1"/>
</dbReference>
<dbReference type="InterPro" id="IPR002156">
    <property type="entry name" value="RNaseH_domain"/>
</dbReference>
<gene>
    <name evidence="2" type="ORF">RchiOBHm_Chr1g0327811</name>
</gene>
<evidence type="ECO:0000313" key="2">
    <source>
        <dbReference type="EMBL" id="PRQ55730.1"/>
    </source>
</evidence>
<dbReference type="SUPFAM" id="SSF53098">
    <property type="entry name" value="Ribonuclease H-like"/>
    <property type="match status" value="1"/>
</dbReference>
<dbReference type="Pfam" id="PF13456">
    <property type="entry name" value="RVT_3"/>
    <property type="match status" value="1"/>
</dbReference>
<dbReference type="CDD" id="cd06222">
    <property type="entry name" value="RNase_H_like"/>
    <property type="match status" value="1"/>
</dbReference>
<evidence type="ECO:0000313" key="3">
    <source>
        <dbReference type="Proteomes" id="UP000238479"/>
    </source>
</evidence>
<evidence type="ECO:0000259" key="1">
    <source>
        <dbReference type="Pfam" id="PF13456"/>
    </source>
</evidence>
<reference evidence="2 3" key="1">
    <citation type="journal article" date="2018" name="Nat. Genet.">
        <title>The Rosa genome provides new insights in the design of modern roses.</title>
        <authorList>
            <person name="Bendahmane M."/>
        </authorList>
    </citation>
    <scope>NUCLEOTIDE SEQUENCE [LARGE SCALE GENOMIC DNA]</scope>
    <source>
        <strain evidence="3">cv. Old Blush</strain>
    </source>
</reference>
<name>A0A2P6SAK3_ROSCH</name>
<organism evidence="2 3">
    <name type="scientific">Rosa chinensis</name>
    <name type="common">China rose</name>
    <dbReference type="NCBI Taxonomy" id="74649"/>
    <lineage>
        <taxon>Eukaryota</taxon>
        <taxon>Viridiplantae</taxon>
        <taxon>Streptophyta</taxon>
        <taxon>Embryophyta</taxon>
        <taxon>Tracheophyta</taxon>
        <taxon>Spermatophyta</taxon>
        <taxon>Magnoliopsida</taxon>
        <taxon>eudicotyledons</taxon>
        <taxon>Gunneridae</taxon>
        <taxon>Pentapetalae</taxon>
        <taxon>rosids</taxon>
        <taxon>fabids</taxon>
        <taxon>Rosales</taxon>
        <taxon>Rosaceae</taxon>
        <taxon>Rosoideae</taxon>
        <taxon>Rosoideae incertae sedis</taxon>
        <taxon>Rosa</taxon>
    </lineage>
</organism>
<proteinExistence type="predicted"/>
<comment type="caution">
    <text evidence="2">The sequence shown here is derived from an EMBL/GenBank/DDBJ whole genome shotgun (WGS) entry which is preliminary data.</text>
</comment>
<dbReference type="InterPro" id="IPR044730">
    <property type="entry name" value="RNase_H-like_dom_plant"/>
</dbReference>
<sequence>MCSHHDESIEHALLTCLWIVSAWFAHPFSYKVPLQTITSFDRSLFSVSQLEKSSDFATHISFVLWRCWKHRCDCLYKHIPPDPIRIALSSYHAANEFIAATKPGIPIPRQLQRLTQSLPCLSRWIPPPMSLNTDASWFKDSLLCGIAAIARDSNGRLVAGRAIKMMVPSAMAAEALAIREAMHLANTFPLQDIFISSDSQDIINSLRQNSPASDWTATNILSQVEYLLSTRHFN</sequence>
<protein>
    <submittedName>
        <fullName evidence="2">Putative ribonuclease H-like domain-containing protein</fullName>
    </submittedName>
</protein>
<dbReference type="EMBL" id="PDCK01000039">
    <property type="protein sequence ID" value="PRQ55730.1"/>
    <property type="molecule type" value="Genomic_DNA"/>
</dbReference>
<dbReference type="AlphaFoldDB" id="A0A2P6SAK3"/>
<dbReference type="Gramene" id="PRQ55730">
    <property type="protein sequence ID" value="PRQ55730"/>
    <property type="gene ID" value="RchiOBHm_Chr1g0327811"/>
</dbReference>
<dbReference type="GO" id="GO:0003676">
    <property type="term" value="F:nucleic acid binding"/>
    <property type="evidence" value="ECO:0007669"/>
    <property type="project" value="InterPro"/>
</dbReference>
<dbReference type="PANTHER" id="PTHR47074:SF11">
    <property type="entry name" value="REVERSE TRANSCRIPTASE-LIKE PROTEIN"/>
    <property type="match status" value="1"/>
</dbReference>
<dbReference type="Proteomes" id="UP000238479">
    <property type="component" value="Chromosome 1"/>
</dbReference>
<dbReference type="InterPro" id="IPR012337">
    <property type="entry name" value="RNaseH-like_sf"/>
</dbReference>
<dbReference type="GO" id="GO:0004523">
    <property type="term" value="F:RNA-DNA hybrid ribonuclease activity"/>
    <property type="evidence" value="ECO:0007669"/>
    <property type="project" value="InterPro"/>
</dbReference>
<dbReference type="PANTHER" id="PTHR47074">
    <property type="entry name" value="BNAC02G40300D PROTEIN"/>
    <property type="match status" value="1"/>
</dbReference>
<dbReference type="InterPro" id="IPR052929">
    <property type="entry name" value="RNase_H-like_EbsB-rel"/>
</dbReference>
<dbReference type="InterPro" id="IPR036397">
    <property type="entry name" value="RNaseH_sf"/>
</dbReference>
<accession>A0A2P6SAK3</accession>
<keyword evidence="3" id="KW-1185">Reference proteome</keyword>